<protein>
    <submittedName>
        <fullName evidence="1">Uncharacterized protein</fullName>
    </submittedName>
</protein>
<organism evidence="1 2">
    <name type="scientific">Catalinimonas alkaloidigena</name>
    <dbReference type="NCBI Taxonomy" id="1075417"/>
    <lineage>
        <taxon>Bacteria</taxon>
        <taxon>Pseudomonadati</taxon>
        <taxon>Bacteroidota</taxon>
        <taxon>Cytophagia</taxon>
        <taxon>Cytophagales</taxon>
        <taxon>Catalimonadaceae</taxon>
        <taxon>Catalinimonas</taxon>
    </lineage>
</organism>
<evidence type="ECO:0000313" key="1">
    <source>
        <dbReference type="EMBL" id="SDK97567.1"/>
    </source>
</evidence>
<sequence length="29" mass="3705">MKYQTKFRLFEKEERRPVRKNGKKFSLFL</sequence>
<gene>
    <name evidence="1" type="ORF">SAMN05421823_10440</name>
</gene>
<name>A0A1G9GAC5_9BACT</name>
<proteinExistence type="predicted"/>
<accession>A0A1G9GAC5</accession>
<dbReference type="AlphaFoldDB" id="A0A1G9GAC5"/>
<reference evidence="1 2" key="1">
    <citation type="submission" date="2016-10" db="EMBL/GenBank/DDBJ databases">
        <authorList>
            <person name="de Groot N.N."/>
        </authorList>
    </citation>
    <scope>NUCLEOTIDE SEQUENCE [LARGE SCALE GENOMIC DNA]</scope>
    <source>
        <strain evidence="1 2">DSM 25186</strain>
    </source>
</reference>
<dbReference type="Proteomes" id="UP000198510">
    <property type="component" value="Unassembled WGS sequence"/>
</dbReference>
<evidence type="ECO:0000313" key="2">
    <source>
        <dbReference type="Proteomes" id="UP000198510"/>
    </source>
</evidence>
<dbReference type="EMBL" id="FNFO01000004">
    <property type="protein sequence ID" value="SDK97567.1"/>
    <property type="molecule type" value="Genomic_DNA"/>
</dbReference>
<keyword evidence="2" id="KW-1185">Reference proteome</keyword>
<dbReference type="STRING" id="1075417.SAMN05421823_10440"/>